<dbReference type="GO" id="GO:0016567">
    <property type="term" value="P:protein ubiquitination"/>
    <property type="evidence" value="ECO:0007669"/>
    <property type="project" value="UniProtKB-UniPathway"/>
</dbReference>
<dbReference type="AlphaFoldDB" id="K8FD43"/>
<dbReference type="OrthoDB" id="499001at2759"/>
<feature type="transmembrane region" description="Helical" evidence="6">
    <location>
        <begin position="834"/>
        <end position="852"/>
    </location>
</feature>
<dbReference type="GO" id="GO:0008270">
    <property type="term" value="F:zinc ion binding"/>
    <property type="evidence" value="ECO:0007669"/>
    <property type="project" value="UniProtKB-KW"/>
</dbReference>
<dbReference type="InterPro" id="IPR015947">
    <property type="entry name" value="PUA-like_sf"/>
</dbReference>
<feature type="region of interest" description="Disordered" evidence="5">
    <location>
        <begin position="673"/>
        <end position="697"/>
    </location>
</feature>
<dbReference type="GeneID" id="19011134"/>
<dbReference type="PANTHER" id="PTHR23327">
    <property type="entry name" value="RING FINGER PROTEIN 127"/>
    <property type="match status" value="1"/>
</dbReference>
<organism evidence="8 9">
    <name type="scientific">Bathycoccus prasinos</name>
    <dbReference type="NCBI Taxonomy" id="41875"/>
    <lineage>
        <taxon>Eukaryota</taxon>
        <taxon>Viridiplantae</taxon>
        <taxon>Chlorophyta</taxon>
        <taxon>Mamiellophyceae</taxon>
        <taxon>Mamiellales</taxon>
        <taxon>Bathycoccaceae</taxon>
        <taxon>Bathycoccus</taxon>
    </lineage>
</organism>
<feature type="region of interest" description="Disordered" evidence="5">
    <location>
        <begin position="439"/>
        <end position="465"/>
    </location>
</feature>
<dbReference type="Gene3D" id="2.30.130.40">
    <property type="entry name" value="LON domain-like"/>
    <property type="match status" value="1"/>
</dbReference>
<keyword evidence="6" id="KW-0472">Membrane</keyword>
<dbReference type="InterPro" id="IPR027370">
    <property type="entry name" value="Znf-RING_euk"/>
</dbReference>
<feature type="compositionally biased region" description="Basic and acidic residues" evidence="5">
    <location>
        <begin position="686"/>
        <end position="696"/>
    </location>
</feature>
<keyword evidence="9" id="KW-1185">Reference proteome</keyword>
<dbReference type="Proteomes" id="UP000198341">
    <property type="component" value="Chromosome 16"/>
</dbReference>
<feature type="region of interest" description="Disordered" evidence="5">
    <location>
        <begin position="323"/>
        <end position="343"/>
    </location>
</feature>
<dbReference type="InterPro" id="IPR013083">
    <property type="entry name" value="Znf_RING/FYVE/PHD"/>
</dbReference>
<dbReference type="SUPFAM" id="SSF88697">
    <property type="entry name" value="PUA domain-like"/>
    <property type="match status" value="1"/>
</dbReference>
<feature type="compositionally biased region" description="Basic and acidic residues" evidence="5">
    <location>
        <begin position="36"/>
        <end position="50"/>
    </location>
</feature>
<dbReference type="Pfam" id="PF13445">
    <property type="entry name" value="zf-RING_UBOX"/>
    <property type="match status" value="1"/>
</dbReference>
<keyword evidence="6" id="KW-1133">Transmembrane helix</keyword>
<protein>
    <recommendedName>
        <fullName evidence="7">RING-type domain-containing protein</fullName>
    </recommendedName>
</protein>
<feature type="compositionally biased region" description="Acidic residues" evidence="5">
    <location>
        <begin position="51"/>
        <end position="66"/>
    </location>
</feature>
<dbReference type="PROSITE" id="PS50089">
    <property type="entry name" value="ZF_RING_2"/>
    <property type="match status" value="1"/>
</dbReference>
<evidence type="ECO:0000259" key="7">
    <source>
        <dbReference type="PROSITE" id="PS50089"/>
    </source>
</evidence>
<dbReference type="EMBL" id="FO082263">
    <property type="protein sequence ID" value="CCO20108.1"/>
    <property type="molecule type" value="Genomic_DNA"/>
</dbReference>
<evidence type="ECO:0000313" key="9">
    <source>
        <dbReference type="Proteomes" id="UP000198341"/>
    </source>
</evidence>
<keyword evidence="2 4" id="KW-0863">Zinc-finger</keyword>
<sequence length="896" mass="102518">MGFLPSLSSRSSSSSSSSSSREKEGGFFAKKLLKRRKEEKEEGKARREALEVNEEENDDDDDDDDDEKKLLLEEDILLSGEIPGLFHCPITQEIFEQPVTLRCGHTFSKTSLMRWMAKNPCCPTCRKSQFIFDFNEEMRVNKVVENAVEFLTKRMNDKKKKMRRRSKSKSETRVSSGEEEEGGGVVRGGGENEEEDKEEEEKGEKWKRLPLFVLDAVVPGTELMLNVFEPKLRLMVQTVLTQHYNPSFVMCARTYDGSVKRSLRYDISNTTSLEYHRKRNTIARHGIIARIIAASETVDGRFLIRIRADSEKVVVIQKSSVNNRNNNNNNEGGGENGEFGGYAGGEVVSEEEEEEGTEEEENMREEAFPICDYTERIDAPWSSLTERLAGSADEAKASLLLSVDEAEATFYAWATLAEKSGYFGSHACFAHDDCVSGMEKGHRRTRKGTMKSKRPHALDESAEDERERNLPLKDVVFRWKSSLEDNGELERLNEINNERDYDLAFDGGNASSFRRQQLLTRFKSRGGGGMNNMQRPSFEEVRSRPEQFASTLLWWFVRCVNPIPSAGAALEIRPSMLSTGDAKTRFALFSKLISVSIVRVLGYAPMEWMNWECVKEKRLMKKIGEVLSKERETISAATIRKEEIGKDSANRRKLRILIETCLSIVYEYSKEEKEEERQQQNGGDADGTKNDAEDAKNTSIPTVSGVRIVFTDEELDSFGAHKLALTLRDVLLKVKRKNDRKAQRKRVLNLRALAKALKHNLDENEFFHMFDPFCHDLTATNSNFFYLTTNNVNNRMHRSVTRIRAVAKLRRFLYRAQSFLRGVSFGAKLAYDKFFWIAGLILFSLVIFALIVQSLRFIHRFGPSQEEMKQELQRVQSFVREFANVVFSRTQKMMDA</sequence>
<feature type="compositionally biased region" description="Low complexity" evidence="5">
    <location>
        <begin position="1"/>
        <end position="19"/>
    </location>
</feature>
<proteinExistence type="predicted"/>
<evidence type="ECO:0000256" key="4">
    <source>
        <dbReference type="PROSITE-ProRule" id="PRU00175"/>
    </source>
</evidence>
<feature type="domain" description="RING-type" evidence="7">
    <location>
        <begin position="88"/>
        <end position="126"/>
    </location>
</feature>
<evidence type="ECO:0000256" key="6">
    <source>
        <dbReference type="SAM" id="Phobius"/>
    </source>
</evidence>
<feature type="compositionally biased region" description="Gly residues" evidence="5">
    <location>
        <begin position="331"/>
        <end position="343"/>
    </location>
</feature>
<feature type="region of interest" description="Disordered" evidence="5">
    <location>
        <begin position="1"/>
        <end position="66"/>
    </location>
</feature>
<feature type="compositionally biased region" description="Basic residues" evidence="5">
    <location>
        <begin position="441"/>
        <end position="455"/>
    </location>
</feature>
<dbReference type="STRING" id="41875.K8FD43"/>
<evidence type="ECO:0000313" key="8">
    <source>
        <dbReference type="EMBL" id="CCO20108.1"/>
    </source>
</evidence>
<dbReference type="RefSeq" id="XP_007508491.1">
    <property type="nucleotide sequence ID" value="XM_007508429.1"/>
</dbReference>
<dbReference type="InterPro" id="IPR001841">
    <property type="entry name" value="Znf_RING"/>
</dbReference>
<evidence type="ECO:0000256" key="1">
    <source>
        <dbReference type="ARBA" id="ARBA00022723"/>
    </source>
</evidence>
<evidence type="ECO:0000256" key="5">
    <source>
        <dbReference type="SAM" id="MobiDB-lite"/>
    </source>
</evidence>
<dbReference type="InterPro" id="IPR046336">
    <property type="entry name" value="Lon_prtase_N_sf"/>
</dbReference>
<dbReference type="UniPathway" id="UPA00143"/>
<name>K8FD43_9CHLO</name>
<evidence type="ECO:0000256" key="3">
    <source>
        <dbReference type="ARBA" id="ARBA00022833"/>
    </source>
</evidence>
<keyword evidence="6" id="KW-0812">Transmembrane</keyword>
<dbReference type="KEGG" id="bpg:Bathy16g02140"/>
<evidence type="ECO:0000256" key="2">
    <source>
        <dbReference type="ARBA" id="ARBA00022771"/>
    </source>
</evidence>
<dbReference type="Gene3D" id="3.30.40.10">
    <property type="entry name" value="Zinc/RING finger domain, C3HC4 (zinc finger)"/>
    <property type="match status" value="1"/>
</dbReference>
<accession>K8FD43</accession>
<reference evidence="8 9" key="1">
    <citation type="submission" date="2011-10" db="EMBL/GenBank/DDBJ databases">
        <authorList>
            <person name="Genoscope - CEA"/>
        </authorList>
    </citation>
    <scope>NUCLEOTIDE SEQUENCE [LARGE SCALE GENOMIC DNA]</scope>
    <source>
        <strain evidence="8 9">RCC 1105</strain>
    </source>
</reference>
<keyword evidence="1" id="KW-0479">Metal-binding</keyword>
<keyword evidence="3" id="KW-0862">Zinc</keyword>
<dbReference type="SUPFAM" id="SSF57850">
    <property type="entry name" value="RING/U-box"/>
    <property type="match status" value="1"/>
</dbReference>
<gene>
    <name evidence="8" type="ordered locus">Bathy16g02140</name>
</gene>
<feature type="region of interest" description="Disordered" evidence="5">
    <location>
        <begin position="159"/>
        <end position="203"/>
    </location>
</feature>